<evidence type="ECO:0000313" key="1">
    <source>
        <dbReference type="EMBL" id="KAK8205524.1"/>
    </source>
</evidence>
<comment type="caution">
    <text evidence="1">The sequence shown here is derived from an EMBL/GenBank/DDBJ whole genome shotgun (WGS) entry which is preliminary data.</text>
</comment>
<accession>A0ACC3SAQ6</accession>
<sequence>MPHFPVDGESSGATDPTSAIKIPIHETEAARKARLQIKTRRRRYLELHPEYFESPNLELADPLLYDRMIRRFQTTAEREAEGRKKGYSGVLEADIMRSEAKVDALAHPDPNSPLTYRRDAEGSIIAVEQDEEDRPNNKEEGEDKWREVMEQRFLRGEDNDFEYADVDESEEYNDHEEERRNREEKYFDEEEEEFIGEGEKTGETGVQDY</sequence>
<organism evidence="1 2">
    <name type="scientific">Zalaria obscura</name>
    <dbReference type="NCBI Taxonomy" id="2024903"/>
    <lineage>
        <taxon>Eukaryota</taxon>
        <taxon>Fungi</taxon>
        <taxon>Dikarya</taxon>
        <taxon>Ascomycota</taxon>
        <taxon>Pezizomycotina</taxon>
        <taxon>Dothideomycetes</taxon>
        <taxon>Dothideomycetidae</taxon>
        <taxon>Dothideales</taxon>
        <taxon>Zalariaceae</taxon>
        <taxon>Zalaria</taxon>
    </lineage>
</organism>
<protein>
    <submittedName>
        <fullName evidence="1">Uncharacterized protein</fullName>
    </submittedName>
</protein>
<dbReference type="Proteomes" id="UP001320706">
    <property type="component" value="Unassembled WGS sequence"/>
</dbReference>
<proteinExistence type="predicted"/>
<name>A0ACC3SAQ6_9PEZI</name>
<dbReference type="EMBL" id="JAMKPW020000024">
    <property type="protein sequence ID" value="KAK8205524.1"/>
    <property type="molecule type" value="Genomic_DNA"/>
</dbReference>
<evidence type="ECO:0000313" key="2">
    <source>
        <dbReference type="Proteomes" id="UP001320706"/>
    </source>
</evidence>
<reference evidence="1" key="1">
    <citation type="submission" date="2024-02" db="EMBL/GenBank/DDBJ databases">
        <title>Metagenome Assembled Genome of Zalaria obscura JY119.</title>
        <authorList>
            <person name="Vighnesh L."/>
            <person name="Jagadeeshwari U."/>
            <person name="Venkata Ramana C."/>
            <person name="Sasikala C."/>
        </authorList>
    </citation>
    <scope>NUCLEOTIDE SEQUENCE</scope>
    <source>
        <strain evidence="1">JY119</strain>
    </source>
</reference>
<keyword evidence="2" id="KW-1185">Reference proteome</keyword>
<gene>
    <name evidence="1" type="ORF">M8818_004893</name>
</gene>